<dbReference type="Pfam" id="PF06097">
    <property type="entry name" value="DUF945"/>
    <property type="match status" value="1"/>
</dbReference>
<name>D3VGD9_XENNA</name>
<feature type="region of interest" description="Disordered" evidence="1">
    <location>
        <begin position="493"/>
        <end position="521"/>
    </location>
</feature>
<dbReference type="KEGG" id="xne:XNC1_2316"/>
<dbReference type="EMBL" id="FN667742">
    <property type="protein sequence ID" value="CBJ90375.1"/>
    <property type="molecule type" value="Genomic_DNA"/>
</dbReference>
<dbReference type="STRING" id="406817.XNC1_2316"/>
<sequence>MKKSLVAVSVIVALGAVWTSASWYTGKKLEEHLDKLVTKANAELEKAFPESGIELQAKDFKRGVFSSDVRLVLDIKKGVENASIPPNEEIVLKSTIDHGPFPLSNLKKFSLLPQMASIHSELEPNEALKKLFDFTQGKSLLNLNASIGYNRSLSADIDVFPISHTETKKNGEKYVFSFSGAKIAADTNHDLSAFSFNINSDELSFSSQTKNEAIILKGIHFTGDNKKGNFDIYVGDQSYNIGEISVHGIEKESQDTAFNGVSLKGFKITSNLSDDKDNLNIKVGYSIDGLKIKDMELGSGQFVLGMEKLDGQSVRQFTQAYNDTIADALANDDLTADTTSYAIFNNLHLLFNKNPQFSLSPFNWKNSKGESSVDFRLALQNIPQEKNALFLMGPEEMIRNLIQELSLNVNIPKAMLIESLTQAEILEGEDKAAAETSAEQKVQKLTQNGLKLKLITDENGVIGLNLHYAKDKVKLNNKESSLHQFLLDNNLGGSYDGAPDADADDEQNQHNEDQSELPVAE</sequence>
<evidence type="ECO:0000313" key="3">
    <source>
        <dbReference type="Proteomes" id="UP000008075"/>
    </source>
</evidence>
<evidence type="ECO:0000256" key="1">
    <source>
        <dbReference type="SAM" id="MobiDB-lite"/>
    </source>
</evidence>
<dbReference type="RefSeq" id="WP_013184372.1">
    <property type="nucleotide sequence ID" value="NC_014228.1"/>
</dbReference>
<keyword evidence="3" id="KW-1185">Reference proteome</keyword>
<gene>
    <name evidence="2" type="ordered locus">XNC1_2316</name>
</gene>
<dbReference type="HOGENOM" id="CLU_029683_2_0_6"/>
<evidence type="ECO:0008006" key="4">
    <source>
        <dbReference type="Google" id="ProtNLM"/>
    </source>
</evidence>
<dbReference type="AlphaFoldDB" id="D3VGD9"/>
<dbReference type="GeneID" id="24903206"/>
<protein>
    <recommendedName>
        <fullName evidence="4">YdgA family protein</fullName>
    </recommendedName>
</protein>
<reference evidence="2 3" key="1">
    <citation type="journal article" date="2011" name="PLoS ONE">
        <title>The entomopathogenic bacterial endosymbionts xenorhabdus and photorhabdus: convergent lifestyles from divergent genomes.</title>
        <authorList>
            <person name="Chaston J.M."/>
            <person name="Suen G."/>
            <person name="Tucker S.L."/>
            <person name="Andersen A.W."/>
            <person name="Bhasin A."/>
            <person name="Bode E."/>
            <person name="Bode H.B."/>
            <person name="Brachmann A.O."/>
            <person name="Cowles C.E."/>
            <person name="Cowles K.N."/>
            <person name="Darby C."/>
            <person name="de Leon L."/>
            <person name="Drace K."/>
            <person name="Du Z."/>
            <person name="Givaudan A."/>
            <person name="Herbert Tran E.E."/>
            <person name="Jewell K.A."/>
            <person name="Knack J.J."/>
            <person name="Krasomil-Osterfeld K.C."/>
            <person name="Kukor R."/>
            <person name="Lanois A."/>
            <person name="Latreille P."/>
            <person name="Leimgruber N.K."/>
            <person name="Lipke C.M."/>
            <person name="Liu R."/>
            <person name="Lu X."/>
            <person name="Martens E.C."/>
            <person name="Marri P.R."/>
            <person name="Medigue C."/>
            <person name="Menard M.L."/>
            <person name="Miller N.M."/>
            <person name="Morales-Soto N."/>
            <person name="Norton S."/>
            <person name="Ogier J.C."/>
            <person name="Orchard S.S."/>
            <person name="Park D."/>
            <person name="Park Y."/>
            <person name="Qurollo B.A."/>
            <person name="Sugar D.R."/>
            <person name="Richards G.R."/>
            <person name="Rouy Z."/>
            <person name="Slominski B."/>
            <person name="Slominski K."/>
            <person name="Snyder H."/>
            <person name="Tjaden B.C."/>
            <person name="van der Hoeven R."/>
            <person name="Welch R.D."/>
            <person name="Wheeler C."/>
            <person name="Xiang B."/>
            <person name="Barbazuk B."/>
            <person name="Gaudriault S."/>
            <person name="Goodner B."/>
            <person name="Slater S.C."/>
            <person name="Forst S."/>
            <person name="Goldman B.S."/>
            <person name="Goodrich-Blair H."/>
        </authorList>
    </citation>
    <scope>NUCLEOTIDE SEQUENCE [LARGE SCALE GENOMIC DNA]</scope>
    <source>
        <strain evidence="3">ATCC 19061 / DSM 3370 / CCUG 14189 / LMG 1036 / NCIMB 9965 / AN6</strain>
    </source>
</reference>
<proteinExistence type="predicted"/>
<accession>D3VGD9</accession>
<dbReference type="eggNOG" id="COG5339">
    <property type="taxonomic scope" value="Bacteria"/>
</dbReference>
<dbReference type="InterPro" id="IPR010352">
    <property type="entry name" value="DUF945"/>
</dbReference>
<dbReference type="Proteomes" id="UP000008075">
    <property type="component" value="Chromosome"/>
</dbReference>
<organism evidence="2 3">
    <name type="scientific">Xenorhabdus nematophila (strain ATCC 19061 / DSM 3370 / CCUG 14189 / LMG 1036 / NCIMB 9965 / AN6)</name>
    <dbReference type="NCBI Taxonomy" id="406817"/>
    <lineage>
        <taxon>Bacteria</taxon>
        <taxon>Pseudomonadati</taxon>
        <taxon>Pseudomonadota</taxon>
        <taxon>Gammaproteobacteria</taxon>
        <taxon>Enterobacterales</taxon>
        <taxon>Morganellaceae</taxon>
        <taxon>Xenorhabdus</taxon>
    </lineage>
</organism>
<evidence type="ECO:0000313" key="2">
    <source>
        <dbReference type="EMBL" id="CBJ90375.1"/>
    </source>
</evidence>